<dbReference type="Gene3D" id="1.10.10.10">
    <property type="entry name" value="Winged helix-like DNA-binding domain superfamily/Winged helix DNA-binding domain"/>
    <property type="match status" value="1"/>
</dbReference>
<gene>
    <name evidence="5" type="ORF">ACE11A_05675</name>
</gene>
<reference evidence="5 6" key="1">
    <citation type="submission" date="2024-09" db="EMBL/GenBank/DDBJ databases">
        <title>Draft genome sequence of multifaceted antimicrobials producing Streptomyces sp. strain FH1.</title>
        <authorList>
            <person name="Hassan F."/>
            <person name="Ali H."/>
            <person name="Hassan N."/>
            <person name="Nawaz A."/>
        </authorList>
    </citation>
    <scope>NUCLEOTIDE SEQUENCE [LARGE SCALE GENOMIC DNA]</scope>
    <source>
        <strain evidence="5 6">FH1</strain>
    </source>
</reference>
<dbReference type="SUPFAM" id="SSF46785">
    <property type="entry name" value="Winged helix' DNA-binding domain"/>
    <property type="match status" value="1"/>
</dbReference>
<evidence type="ECO:0000259" key="4">
    <source>
        <dbReference type="PROSITE" id="PS50987"/>
    </source>
</evidence>
<dbReference type="InterPro" id="IPR051081">
    <property type="entry name" value="HTH_MetalResp_TranReg"/>
</dbReference>
<accession>A0ABV4ZI92</accession>
<evidence type="ECO:0000313" key="5">
    <source>
        <dbReference type="EMBL" id="MFB4193847.1"/>
    </source>
</evidence>
<feature type="domain" description="HTH arsR-type" evidence="4">
    <location>
        <begin position="18"/>
        <end position="114"/>
    </location>
</feature>
<dbReference type="PRINTS" id="PR00778">
    <property type="entry name" value="HTHARSR"/>
</dbReference>
<dbReference type="PANTHER" id="PTHR33154">
    <property type="entry name" value="TRANSCRIPTIONAL REGULATOR, ARSR FAMILY"/>
    <property type="match status" value="1"/>
</dbReference>
<dbReference type="PANTHER" id="PTHR33154:SF12">
    <property type="entry name" value="TRANSCRIPTIONAL REGULATORY PROTEIN"/>
    <property type="match status" value="1"/>
</dbReference>
<keyword evidence="2" id="KW-0238">DNA-binding</keyword>
<organism evidence="5 6">
    <name type="scientific">Streptomyces carpaticus</name>
    <dbReference type="NCBI Taxonomy" id="285558"/>
    <lineage>
        <taxon>Bacteria</taxon>
        <taxon>Bacillati</taxon>
        <taxon>Actinomycetota</taxon>
        <taxon>Actinomycetes</taxon>
        <taxon>Kitasatosporales</taxon>
        <taxon>Streptomycetaceae</taxon>
        <taxon>Streptomyces</taxon>
    </lineage>
</organism>
<evidence type="ECO:0000256" key="3">
    <source>
        <dbReference type="ARBA" id="ARBA00023163"/>
    </source>
</evidence>
<evidence type="ECO:0000313" key="6">
    <source>
        <dbReference type="Proteomes" id="UP001577267"/>
    </source>
</evidence>
<keyword evidence="1" id="KW-0805">Transcription regulation</keyword>
<proteinExistence type="predicted"/>
<dbReference type="InterPro" id="IPR036388">
    <property type="entry name" value="WH-like_DNA-bd_sf"/>
</dbReference>
<dbReference type="InterPro" id="IPR011991">
    <property type="entry name" value="ArsR-like_HTH"/>
</dbReference>
<keyword evidence="6" id="KW-1185">Reference proteome</keyword>
<keyword evidence="3" id="KW-0804">Transcription</keyword>
<evidence type="ECO:0000256" key="1">
    <source>
        <dbReference type="ARBA" id="ARBA00023015"/>
    </source>
</evidence>
<dbReference type="CDD" id="cd00090">
    <property type="entry name" value="HTH_ARSR"/>
    <property type="match status" value="1"/>
</dbReference>
<dbReference type="PROSITE" id="PS50987">
    <property type="entry name" value="HTH_ARSR_2"/>
    <property type="match status" value="1"/>
</dbReference>
<name>A0ABV4ZI92_9ACTN</name>
<evidence type="ECO:0000256" key="2">
    <source>
        <dbReference type="ARBA" id="ARBA00023125"/>
    </source>
</evidence>
<protein>
    <submittedName>
        <fullName evidence="5">Helix-turn-helix domain-containing protein</fullName>
    </submittedName>
</protein>
<dbReference type="SMART" id="SM00418">
    <property type="entry name" value="HTH_ARSR"/>
    <property type="match status" value="1"/>
</dbReference>
<dbReference type="RefSeq" id="WP_375061881.1">
    <property type="nucleotide sequence ID" value="NZ_JBHGBT010000003.1"/>
</dbReference>
<dbReference type="InterPro" id="IPR036390">
    <property type="entry name" value="WH_DNA-bd_sf"/>
</dbReference>
<dbReference type="InterPro" id="IPR001845">
    <property type="entry name" value="HTH_ArsR_DNA-bd_dom"/>
</dbReference>
<dbReference type="Pfam" id="PF12840">
    <property type="entry name" value="HTH_20"/>
    <property type="match status" value="1"/>
</dbReference>
<dbReference type="Proteomes" id="UP001577267">
    <property type="component" value="Unassembled WGS sequence"/>
</dbReference>
<comment type="caution">
    <text evidence="5">The sequence shown here is derived from an EMBL/GenBank/DDBJ whole genome shotgun (WGS) entry which is preliminary data.</text>
</comment>
<dbReference type="EMBL" id="JBHGBT010000003">
    <property type="protein sequence ID" value="MFB4193847.1"/>
    <property type="molecule type" value="Genomic_DNA"/>
</dbReference>
<sequence length="120" mass="13009">MSQPSPAPVTVAGRALEHPARERIRLDQVLQALADPLRLSVLHKLAAAGAGAELSCSDLDLPVSKSTSTHHFRVLREAGLIQQVYRGTAKMNALRRDDLEVLFPGLLEAVLAAAARERLR</sequence>